<dbReference type="eggNOG" id="KOG1587">
    <property type="taxonomic scope" value="Eukaryota"/>
</dbReference>
<dbReference type="GO" id="GO:0042073">
    <property type="term" value="P:intraciliary transport"/>
    <property type="evidence" value="ECO:0007669"/>
    <property type="project" value="InterPro"/>
</dbReference>
<name>A0A212EXZ3_DANPL</name>
<dbReference type="PANTHER" id="PTHR16022:SF0">
    <property type="entry name" value="CYTOPLASMIC DYNEIN 2 INTERMEDIATE CHAIN 1"/>
    <property type="match status" value="1"/>
</dbReference>
<dbReference type="InterPro" id="IPR036322">
    <property type="entry name" value="WD40_repeat_dom_sf"/>
</dbReference>
<dbReference type="KEGG" id="dpl:KGM_211520A"/>
<feature type="non-terminal residue" evidence="2">
    <location>
        <position position="1334"/>
    </location>
</feature>
<feature type="compositionally biased region" description="Acidic residues" evidence="1">
    <location>
        <begin position="217"/>
        <end position="232"/>
    </location>
</feature>
<dbReference type="GO" id="GO:0045504">
    <property type="term" value="F:dynein heavy chain binding"/>
    <property type="evidence" value="ECO:0007669"/>
    <property type="project" value="InterPro"/>
</dbReference>
<sequence>MKTSKRRTDKEREHSKDDILNKKQEERSKKSVYSVSTPRNFVQKSSAADIYARKDAVKAPKKIASNRNNDVSPMKDLLKSSSSSVSQVSTRSYKSKTPVKDVKAIPLSARSAVKSVNAPNRKLPFTNVTVNSPIVKRKLNLEDEGAKVLTKTEIKVAGKRERTNTRTLDEAEIKVLTSDVVDNNTELLKLNQTLSAQPKAFFIDLEDKKIKDKSSDEEVSYEDDFESYESDFDSYHSESNRSSAGDANASDDDDGCDNNVHHESSSREESKLDSGNFDLPERHKDRINPMEYIDEVPESDKKISLTDEGFQDMSSGLSSMKTLHVDILDRPLFIDFTESDANRKRRKIFERLRKRAEDITSMVKFHEISYNLFEMKPIPYELYMASFGRYNYTQTSVQTFDDGVSEEVQTEEVLMCSKWTQHPIEFSNQIIHLNGQDYLNNTTEKFHNKDVMNKVNISDTYINNPLRIYFEQKDGVGNDTVLPYDGYKNKLKKNQYDANKLRKFMKRVESRVCNVLSKNAGNINMSNLVRTSKFPFSTGYMAICTKSLNEESLVKDTEITGVVFSDSKSNLIITIHKKFTVGVLKNKCALCLWDLSVARVEPLKTLMASDDVRIGKFRGSTDGYFVGALEDGSISLWDLSEEAWWSHDANTLADDRVRESNLSQCELDREWNLRNNSNYVKVGNFDLPERHKDRINPMEYIDEVPESDKKISLTDEGFQDMSSGLSSMKTLHVDILDRPLFIDFTESDANRKRRKIFERLRKRAEDITSMVKFHEISYNLFEMKPIPYELYMASFGRYNYTQTSVQTFDDGVSEEVQTEEVLMCSKWTQHPIEFSNQIIHLNGQDYLNNTTEKFHNKDVMNKVNISDTYINNPLRIYFEQKDGVGNDTVLPYDGYKNKLKKNQYDANKLRKFMKRVESRVCNVLSKNAGNINMSNLVRTSKFPFSTGYMAICTKSLNEESLVKDTEITGVVFSDSKSNLIITIHKKFTVGVLKNKCALCLWDLSVARVEPLKTLMASDDVRIGKFRGSTDGYFVGALEDGSISLWDLSEEAWWSHDANTLADDRVRESNLSQCELDREWNLRNNSNYVKLQQQRYVAQVSAFTSSGINVCEDVSVDSIVGLEFTDYTGSVGSDVIGQICSLQRIGVLTIWSIIRERAVKSDIGKALWSKIKLRRSQVIVLSEYLEANRTVGTDFNLNSAKKRIAARKREKNIIKRQHSRPKSSSTFNLDRTDSVAINKTDTNFWENGIICSDLKIIHLKVDNYLVGKNLGEVLCCMKNMGGVKINRFTVASKLLNHGYVLANYETTLLSGGHRYWNHQLVFSHRLQSSTHFGLQ</sequence>
<proteinExistence type="predicted"/>
<dbReference type="GO" id="GO:0005868">
    <property type="term" value="C:cytoplasmic dynein complex"/>
    <property type="evidence" value="ECO:0007669"/>
    <property type="project" value="InterPro"/>
</dbReference>
<evidence type="ECO:0000313" key="3">
    <source>
        <dbReference type="Proteomes" id="UP000007151"/>
    </source>
</evidence>
<comment type="caution">
    <text evidence="2">The sequence shown here is derived from an EMBL/GenBank/DDBJ whole genome shotgun (WGS) entry which is preliminary data.</text>
</comment>
<gene>
    <name evidence="2" type="ORF">KGM_211520A</name>
</gene>
<reference evidence="2 3" key="1">
    <citation type="journal article" date="2011" name="Cell">
        <title>The monarch butterfly genome yields insights into long-distance migration.</title>
        <authorList>
            <person name="Zhan S."/>
            <person name="Merlin C."/>
            <person name="Boore J.L."/>
            <person name="Reppert S.M."/>
        </authorList>
    </citation>
    <scope>NUCLEOTIDE SEQUENCE [LARGE SCALE GENOMIC DNA]</scope>
    <source>
        <strain evidence="2">F-2</strain>
    </source>
</reference>
<organism evidence="2 3">
    <name type="scientific">Danaus plexippus plexippus</name>
    <dbReference type="NCBI Taxonomy" id="278856"/>
    <lineage>
        <taxon>Eukaryota</taxon>
        <taxon>Metazoa</taxon>
        <taxon>Ecdysozoa</taxon>
        <taxon>Arthropoda</taxon>
        <taxon>Hexapoda</taxon>
        <taxon>Insecta</taxon>
        <taxon>Pterygota</taxon>
        <taxon>Neoptera</taxon>
        <taxon>Endopterygota</taxon>
        <taxon>Lepidoptera</taxon>
        <taxon>Glossata</taxon>
        <taxon>Ditrysia</taxon>
        <taxon>Papilionoidea</taxon>
        <taxon>Nymphalidae</taxon>
        <taxon>Danainae</taxon>
        <taxon>Danaini</taxon>
        <taxon>Danaina</taxon>
        <taxon>Danaus</taxon>
        <taxon>Danaus</taxon>
    </lineage>
</organism>
<dbReference type="EMBL" id="AGBW02011666">
    <property type="protein sequence ID" value="OWR46331.1"/>
    <property type="molecule type" value="Genomic_DNA"/>
</dbReference>
<dbReference type="InParanoid" id="A0A212EXZ3"/>
<feature type="region of interest" description="Disordered" evidence="1">
    <location>
        <begin position="58"/>
        <end position="92"/>
    </location>
</feature>
<dbReference type="Proteomes" id="UP000007151">
    <property type="component" value="Unassembled WGS sequence"/>
</dbReference>
<feature type="compositionally biased region" description="Basic and acidic residues" evidence="1">
    <location>
        <begin position="259"/>
        <end position="272"/>
    </location>
</feature>
<accession>A0A212EXZ3</accession>
<evidence type="ECO:0000313" key="2">
    <source>
        <dbReference type="EMBL" id="OWR46331.1"/>
    </source>
</evidence>
<feature type="compositionally biased region" description="Low complexity" evidence="1">
    <location>
        <begin position="80"/>
        <end position="92"/>
    </location>
</feature>
<dbReference type="GO" id="GO:0016740">
    <property type="term" value="F:transferase activity"/>
    <property type="evidence" value="ECO:0007669"/>
    <property type="project" value="UniProtKB-KW"/>
</dbReference>
<dbReference type="PANTHER" id="PTHR16022">
    <property type="entry name" value="WD REPEAT DOMAIN 60"/>
    <property type="match status" value="1"/>
</dbReference>
<feature type="region of interest" description="Disordered" evidence="1">
    <location>
        <begin position="1"/>
        <end position="39"/>
    </location>
</feature>
<evidence type="ECO:0000256" key="1">
    <source>
        <dbReference type="SAM" id="MobiDB-lite"/>
    </source>
</evidence>
<feature type="region of interest" description="Disordered" evidence="1">
    <location>
        <begin position="213"/>
        <end position="287"/>
    </location>
</feature>
<keyword evidence="3" id="KW-1185">Reference proteome</keyword>
<dbReference type="InterPro" id="IPR042505">
    <property type="entry name" value="DYNC2I1"/>
</dbReference>
<dbReference type="GO" id="GO:0005929">
    <property type="term" value="C:cilium"/>
    <property type="evidence" value="ECO:0007669"/>
    <property type="project" value="GOC"/>
</dbReference>
<feature type="compositionally biased region" description="Basic and acidic residues" evidence="1">
    <location>
        <begin position="1"/>
        <end position="29"/>
    </location>
</feature>
<dbReference type="STRING" id="278856.A0A212EXZ3"/>
<dbReference type="GO" id="GO:0045503">
    <property type="term" value="F:dynein light chain binding"/>
    <property type="evidence" value="ECO:0007669"/>
    <property type="project" value="InterPro"/>
</dbReference>
<dbReference type="SUPFAM" id="SSF50978">
    <property type="entry name" value="WD40 repeat-like"/>
    <property type="match status" value="1"/>
</dbReference>
<protein>
    <submittedName>
        <fullName evidence="2">UDP-glycosyltransferase UGT41A3</fullName>
    </submittedName>
</protein>